<comment type="similarity">
    <text evidence="11">Belongs to the peptidase M48 family.</text>
</comment>
<dbReference type="RefSeq" id="WP_281843044.1">
    <property type="nucleotide sequence ID" value="NZ_BROH01000009.1"/>
</dbReference>
<proteinExistence type="inferred from homology"/>
<dbReference type="PANTHER" id="PTHR43221">
    <property type="entry name" value="PROTEASE HTPX"/>
    <property type="match status" value="1"/>
</dbReference>
<feature type="transmembrane region" description="Helical" evidence="12">
    <location>
        <begin position="77"/>
        <end position="97"/>
    </location>
</feature>
<dbReference type="Proteomes" id="UP001144205">
    <property type="component" value="Unassembled WGS sequence"/>
</dbReference>
<evidence type="ECO:0000256" key="10">
    <source>
        <dbReference type="ARBA" id="ARBA00023136"/>
    </source>
</evidence>
<evidence type="ECO:0000256" key="3">
    <source>
        <dbReference type="ARBA" id="ARBA00022670"/>
    </source>
</evidence>
<reference evidence="14" key="1">
    <citation type="journal article" date="2023" name="Int. J. Syst. Evol. Microbiol.">
        <title>Sinisalibacter aestuarii sp. nov., isolated from estuarine sediment of the Arakawa River.</title>
        <authorList>
            <person name="Arafat S.T."/>
            <person name="Hirano S."/>
            <person name="Sato A."/>
            <person name="Takeuchi K."/>
            <person name="Yasuda T."/>
            <person name="Terahara T."/>
            <person name="Hamada M."/>
            <person name="Kobayashi T."/>
        </authorList>
    </citation>
    <scope>NUCLEOTIDE SEQUENCE</scope>
    <source>
        <strain evidence="14">B-399</strain>
    </source>
</reference>
<comment type="subcellular location">
    <subcellularLocation>
        <location evidence="1">Cell membrane</location>
        <topology evidence="1">Multi-pass membrane protein</topology>
    </subcellularLocation>
</comment>
<keyword evidence="5" id="KW-0479">Metal-binding</keyword>
<evidence type="ECO:0000313" key="14">
    <source>
        <dbReference type="EMBL" id="GKY89004.1"/>
    </source>
</evidence>
<protein>
    <recommendedName>
        <fullName evidence="13">Peptidase M48 domain-containing protein</fullName>
    </recommendedName>
</protein>
<dbReference type="Pfam" id="PF01435">
    <property type="entry name" value="Peptidase_M48"/>
    <property type="match status" value="1"/>
</dbReference>
<name>A0ABQ5LVT8_9RHOB</name>
<evidence type="ECO:0000256" key="8">
    <source>
        <dbReference type="ARBA" id="ARBA00022989"/>
    </source>
</evidence>
<dbReference type="CDD" id="cd07325">
    <property type="entry name" value="M48_Ste24p_like"/>
    <property type="match status" value="1"/>
</dbReference>
<evidence type="ECO:0000313" key="15">
    <source>
        <dbReference type="Proteomes" id="UP001144205"/>
    </source>
</evidence>
<keyword evidence="10 12" id="KW-0472">Membrane</keyword>
<dbReference type="InterPro" id="IPR001915">
    <property type="entry name" value="Peptidase_M48"/>
</dbReference>
<dbReference type="EMBL" id="BROH01000009">
    <property type="protein sequence ID" value="GKY89004.1"/>
    <property type="molecule type" value="Genomic_DNA"/>
</dbReference>
<dbReference type="PANTHER" id="PTHR43221:SF1">
    <property type="entry name" value="PROTEASE HTPX"/>
    <property type="match status" value="1"/>
</dbReference>
<feature type="transmembrane region" description="Helical" evidence="12">
    <location>
        <begin position="32"/>
        <end position="57"/>
    </location>
</feature>
<organism evidence="14 15">
    <name type="scientific">Sinisalibacter aestuarii</name>
    <dbReference type="NCBI Taxonomy" id="2949426"/>
    <lineage>
        <taxon>Bacteria</taxon>
        <taxon>Pseudomonadati</taxon>
        <taxon>Pseudomonadota</taxon>
        <taxon>Alphaproteobacteria</taxon>
        <taxon>Rhodobacterales</taxon>
        <taxon>Roseobacteraceae</taxon>
        <taxon>Sinisalibacter</taxon>
    </lineage>
</organism>
<keyword evidence="15" id="KW-1185">Reference proteome</keyword>
<evidence type="ECO:0000259" key="13">
    <source>
        <dbReference type="Pfam" id="PF01435"/>
    </source>
</evidence>
<evidence type="ECO:0000256" key="6">
    <source>
        <dbReference type="ARBA" id="ARBA00022801"/>
    </source>
</evidence>
<evidence type="ECO:0000256" key="4">
    <source>
        <dbReference type="ARBA" id="ARBA00022692"/>
    </source>
</evidence>
<evidence type="ECO:0000256" key="12">
    <source>
        <dbReference type="SAM" id="Phobius"/>
    </source>
</evidence>
<keyword evidence="7 11" id="KW-0862">Zinc</keyword>
<feature type="domain" description="Peptidase M48" evidence="13">
    <location>
        <begin position="112"/>
        <end position="195"/>
    </location>
</feature>
<sequence length="301" mass="33579">MADTSTPRPEATAFADPKSSPMRYRHRWEMPLVALSILISLVVLAVGLVSLIAGLATPDPGAVAETADAAGEDAIDFGSYALLLLAAPLYIFVMRFYQIARDKANAVRVGPEQFPEIWALYQDVARRLGFEAPPRLYIKNGNGVVNAYAMSCNTRAKYVVLHAEIALLMDTSPETVEFVLAHELSHHRLRHVSLLRLVVTFLPRLIPAFGVSQVRAQEYSADRLAHSVCNHHRETISLLMIGPWINHKVDHDALNRQTEEERGEWFIRAANVMSNHAVGVKRYRALQEIDEKGYGAHGDMF</sequence>
<evidence type="ECO:0000256" key="5">
    <source>
        <dbReference type="ARBA" id="ARBA00022723"/>
    </source>
</evidence>
<accession>A0ABQ5LVT8</accession>
<comment type="caution">
    <text evidence="14">The sequence shown here is derived from an EMBL/GenBank/DDBJ whole genome shotgun (WGS) entry which is preliminary data.</text>
</comment>
<keyword evidence="2" id="KW-1003">Cell membrane</keyword>
<keyword evidence="3 11" id="KW-0645">Protease</keyword>
<evidence type="ECO:0000256" key="9">
    <source>
        <dbReference type="ARBA" id="ARBA00023049"/>
    </source>
</evidence>
<comment type="cofactor">
    <cofactor evidence="11">
        <name>Zn(2+)</name>
        <dbReference type="ChEBI" id="CHEBI:29105"/>
    </cofactor>
    <text evidence="11">Binds 1 zinc ion per subunit.</text>
</comment>
<evidence type="ECO:0000256" key="1">
    <source>
        <dbReference type="ARBA" id="ARBA00004651"/>
    </source>
</evidence>
<evidence type="ECO:0000256" key="11">
    <source>
        <dbReference type="RuleBase" id="RU003983"/>
    </source>
</evidence>
<dbReference type="Gene3D" id="3.30.2010.10">
    <property type="entry name" value="Metalloproteases ('zincins'), catalytic domain"/>
    <property type="match status" value="1"/>
</dbReference>
<evidence type="ECO:0000256" key="7">
    <source>
        <dbReference type="ARBA" id="ARBA00022833"/>
    </source>
</evidence>
<keyword evidence="8 12" id="KW-1133">Transmembrane helix</keyword>
<evidence type="ECO:0000256" key="2">
    <source>
        <dbReference type="ARBA" id="ARBA00022475"/>
    </source>
</evidence>
<keyword evidence="4 12" id="KW-0812">Transmembrane</keyword>
<keyword evidence="6 11" id="KW-0378">Hydrolase</keyword>
<gene>
    <name evidence="14" type="ORF">STA1M1_28730</name>
</gene>
<keyword evidence="9 11" id="KW-0482">Metalloprotease</keyword>
<dbReference type="InterPro" id="IPR050083">
    <property type="entry name" value="HtpX_protease"/>
</dbReference>